<dbReference type="EnsemblPlants" id="Pp3c2_29970V3.2">
    <property type="protein sequence ID" value="Pp3c2_29970V3.2"/>
    <property type="gene ID" value="Pp3c2_29970"/>
</dbReference>
<evidence type="ECO:0000313" key="12">
    <source>
        <dbReference type="EnsemblPlants" id="Pp3c2_29970V3.1"/>
    </source>
</evidence>
<dbReference type="PaxDb" id="3218-PP1S22_64V6.1"/>
<dbReference type="Gramene" id="Pp3c2_29970V3.2">
    <property type="protein sequence ID" value="Pp3c2_29970V3.2"/>
    <property type="gene ID" value="Pp3c2_29970"/>
</dbReference>
<comment type="subcellular location">
    <subcellularLocation>
        <location evidence="2">Secreted</location>
    </subcellularLocation>
</comment>
<evidence type="ECO:0000313" key="11">
    <source>
        <dbReference type="EMBL" id="PNR60614.1"/>
    </source>
</evidence>
<dbReference type="EMBL" id="ABEU02000002">
    <property type="protein sequence ID" value="PNR60614.1"/>
    <property type="molecule type" value="Genomic_DNA"/>
</dbReference>
<dbReference type="GeneID" id="112274238"/>
<dbReference type="RefSeq" id="XP_024359301.1">
    <property type="nucleotide sequence ID" value="XM_024503533.2"/>
</dbReference>
<dbReference type="InterPro" id="IPR001547">
    <property type="entry name" value="Glyco_hydro_5"/>
</dbReference>
<comment type="similarity">
    <text evidence="3">Belongs to the glycosyl hydrolase 5 (cellulase A) family.</text>
</comment>
<dbReference type="STRING" id="3218.A0A2K1L3K9"/>
<dbReference type="AlphaFoldDB" id="A0A2K1L3K9"/>
<accession>A0A2K1L3K9</accession>
<gene>
    <name evidence="12" type="primary">LOC112274238</name>
    <name evidence="11" type="ORF">PHYPA_003407</name>
</gene>
<feature type="chain" id="PRO_5043158400" description="mannan endo-1,4-beta-mannosidase" evidence="9">
    <location>
        <begin position="36"/>
        <end position="447"/>
    </location>
</feature>
<evidence type="ECO:0000259" key="10">
    <source>
        <dbReference type="Pfam" id="PF26410"/>
    </source>
</evidence>
<name>A0A2K1L3K9_PHYPA</name>
<dbReference type="FunFam" id="3.20.20.80:FF:000012">
    <property type="entry name" value="Mannan endo-1,4-beta-mannosidase 6"/>
    <property type="match status" value="1"/>
</dbReference>
<evidence type="ECO:0000256" key="8">
    <source>
        <dbReference type="ARBA" id="ARBA00023295"/>
    </source>
</evidence>
<keyword evidence="6 9" id="KW-0732">Signal</keyword>
<evidence type="ECO:0000256" key="6">
    <source>
        <dbReference type="ARBA" id="ARBA00022729"/>
    </source>
</evidence>
<keyword evidence="13" id="KW-1185">Reference proteome</keyword>
<dbReference type="KEGG" id="ppp:112274238"/>
<evidence type="ECO:0000256" key="9">
    <source>
        <dbReference type="SAM" id="SignalP"/>
    </source>
</evidence>
<dbReference type="InterPro" id="IPR045053">
    <property type="entry name" value="MAN-like"/>
</dbReference>
<keyword evidence="7" id="KW-0378">Hydrolase</keyword>
<dbReference type="Pfam" id="PF26410">
    <property type="entry name" value="GH5_mannosidase"/>
    <property type="match status" value="1"/>
</dbReference>
<reference evidence="11 13" key="1">
    <citation type="journal article" date="2008" name="Science">
        <title>The Physcomitrella genome reveals evolutionary insights into the conquest of land by plants.</title>
        <authorList>
            <person name="Rensing S."/>
            <person name="Lang D."/>
            <person name="Zimmer A."/>
            <person name="Terry A."/>
            <person name="Salamov A."/>
            <person name="Shapiro H."/>
            <person name="Nishiyama T."/>
            <person name="Perroud P.-F."/>
            <person name="Lindquist E."/>
            <person name="Kamisugi Y."/>
            <person name="Tanahashi T."/>
            <person name="Sakakibara K."/>
            <person name="Fujita T."/>
            <person name="Oishi K."/>
            <person name="Shin-I T."/>
            <person name="Kuroki Y."/>
            <person name="Toyoda A."/>
            <person name="Suzuki Y."/>
            <person name="Hashimoto A."/>
            <person name="Yamaguchi K."/>
            <person name="Sugano A."/>
            <person name="Kohara Y."/>
            <person name="Fujiyama A."/>
            <person name="Anterola A."/>
            <person name="Aoki S."/>
            <person name="Ashton N."/>
            <person name="Barbazuk W.B."/>
            <person name="Barker E."/>
            <person name="Bennetzen J."/>
            <person name="Bezanilla M."/>
            <person name="Blankenship R."/>
            <person name="Cho S.H."/>
            <person name="Dutcher S."/>
            <person name="Estelle M."/>
            <person name="Fawcett J.A."/>
            <person name="Gundlach H."/>
            <person name="Hanada K."/>
            <person name="Heyl A."/>
            <person name="Hicks K.A."/>
            <person name="Hugh J."/>
            <person name="Lohr M."/>
            <person name="Mayer K."/>
            <person name="Melkozernov A."/>
            <person name="Murata T."/>
            <person name="Nelson D."/>
            <person name="Pils B."/>
            <person name="Prigge M."/>
            <person name="Reiss B."/>
            <person name="Renner T."/>
            <person name="Rombauts S."/>
            <person name="Rushton P."/>
            <person name="Sanderfoot A."/>
            <person name="Schween G."/>
            <person name="Shiu S.-H."/>
            <person name="Stueber K."/>
            <person name="Theodoulou F.L."/>
            <person name="Tu H."/>
            <person name="Van de Peer Y."/>
            <person name="Verrier P.J."/>
            <person name="Waters E."/>
            <person name="Wood A."/>
            <person name="Yang L."/>
            <person name="Cove D."/>
            <person name="Cuming A."/>
            <person name="Hasebe M."/>
            <person name="Lucas S."/>
            <person name="Mishler D.B."/>
            <person name="Reski R."/>
            <person name="Grigoriev I."/>
            <person name="Quatrano R.S."/>
            <person name="Boore J.L."/>
        </authorList>
    </citation>
    <scope>NUCLEOTIDE SEQUENCE [LARGE SCALE GENOMIC DNA]</scope>
    <source>
        <strain evidence="12 13">cv. Gransden 2004</strain>
    </source>
</reference>
<keyword evidence="8" id="KW-0326">Glycosidase</keyword>
<dbReference type="GO" id="GO:0000272">
    <property type="term" value="P:polysaccharide catabolic process"/>
    <property type="evidence" value="ECO:0007669"/>
    <property type="project" value="InterPro"/>
</dbReference>
<evidence type="ECO:0000256" key="7">
    <source>
        <dbReference type="ARBA" id="ARBA00022801"/>
    </source>
</evidence>
<keyword evidence="5" id="KW-0964">Secreted</keyword>
<dbReference type="Gramene" id="Pp3c2_29970V3.1">
    <property type="protein sequence ID" value="Pp3c2_29970V3.1"/>
    <property type="gene ID" value="Pp3c2_29970"/>
</dbReference>
<evidence type="ECO:0000256" key="3">
    <source>
        <dbReference type="ARBA" id="ARBA00005641"/>
    </source>
</evidence>
<evidence type="ECO:0000256" key="2">
    <source>
        <dbReference type="ARBA" id="ARBA00004613"/>
    </source>
</evidence>
<dbReference type="OrthoDB" id="406631at2759"/>
<dbReference type="PANTHER" id="PTHR31451:SF39">
    <property type="entry name" value="MANNAN ENDO-1,4-BETA-MANNOSIDASE 1"/>
    <property type="match status" value="1"/>
</dbReference>
<dbReference type="InterPro" id="IPR017853">
    <property type="entry name" value="GH"/>
</dbReference>
<dbReference type="GO" id="GO:0005576">
    <property type="term" value="C:extracellular region"/>
    <property type="evidence" value="ECO:0007669"/>
    <property type="project" value="UniProtKB-SubCell"/>
</dbReference>
<evidence type="ECO:0000256" key="4">
    <source>
        <dbReference type="ARBA" id="ARBA00012706"/>
    </source>
</evidence>
<dbReference type="EC" id="3.2.1.78" evidence="4"/>
<organism evidence="11">
    <name type="scientific">Physcomitrium patens</name>
    <name type="common">Spreading-leaved earth moss</name>
    <name type="synonym">Physcomitrella patens</name>
    <dbReference type="NCBI Taxonomy" id="3218"/>
    <lineage>
        <taxon>Eukaryota</taxon>
        <taxon>Viridiplantae</taxon>
        <taxon>Streptophyta</taxon>
        <taxon>Embryophyta</taxon>
        <taxon>Bryophyta</taxon>
        <taxon>Bryophytina</taxon>
        <taxon>Bryopsida</taxon>
        <taxon>Funariidae</taxon>
        <taxon>Funariales</taxon>
        <taxon>Funariaceae</taxon>
        <taxon>Physcomitrium</taxon>
    </lineage>
</organism>
<dbReference type="Proteomes" id="UP000006727">
    <property type="component" value="Chromosome 2"/>
</dbReference>
<dbReference type="PANTHER" id="PTHR31451">
    <property type="match status" value="1"/>
</dbReference>
<comment type="catalytic activity">
    <reaction evidence="1">
        <text>Random hydrolysis of (1-&gt;4)-beta-D-mannosidic linkages in mannans, galactomannans and glucomannans.</text>
        <dbReference type="EC" id="3.2.1.78"/>
    </reaction>
</comment>
<evidence type="ECO:0000256" key="5">
    <source>
        <dbReference type="ARBA" id="ARBA00022525"/>
    </source>
</evidence>
<protein>
    <recommendedName>
        <fullName evidence="4">mannan endo-1,4-beta-mannosidase</fullName>
        <ecNumber evidence="4">3.2.1.78</ecNumber>
    </recommendedName>
</protein>
<feature type="domain" description="Glycoside hydrolase family 5" evidence="10">
    <location>
        <begin position="65"/>
        <end position="408"/>
    </location>
</feature>
<feature type="signal peptide" evidence="9">
    <location>
        <begin position="1"/>
        <end position="35"/>
    </location>
</feature>
<proteinExistence type="inferred from homology"/>
<evidence type="ECO:0000313" key="13">
    <source>
        <dbReference type="Proteomes" id="UP000006727"/>
    </source>
</evidence>
<dbReference type="SUPFAM" id="SSF51445">
    <property type="entry name" value="(Trans)glycosidases"/>
    <property type="match status" value="1"/>
</dbReference>
<dbReference type="EnsemblPlants" id="Pp3c2_29970V3.1">
    <property type="protein sequence ID" value="Pp3c2_29970V3.1"/>
    <property type="gene ID" value="Pp3c2_29970"/>
</dbReference>
<evidence type="ECO:0000256" key="1">
    <source>
        <dbReference type="ARBA" id="ARBA00001678"/>
    </source>
</evidence>
<dbReference type="Gene3D" id="3.20.20.80">
    <property type="entry name" value="Glycosidases"/>
    <property type="match status" value="1"/>
</dbReference>
<reference evidence="12" key="3">
    <citation type="submission" date="2020-12" db="UniProtKB">
        <authorList>
            <consortium name="EnsemblPlants"/>
        </authorList>
    </citation>
    <scope>IDENTIFICATION</scope>
</reference>
<dbReference type="GO" id="GO:0016985">
    <property type="term" value="F:mannan endo-1,4-beta-mannosidase activity"/>
    <property type="evidence" value="ECO:0000318"/>
    <property type="project" value="GO_Central"/>
</dbReference>
<reference evidence="11 13" key="2">
    <citation type="journal article" date="2018" name="Plant J.">
        <title>The Physcomitrella patens chromosome-scale assembly reveals moss genome structure and evolution.</title>
        <authorList>
            <person name="Lang D."/>
            <person name="Ullrich K.K."/>
            <person name="Murat F."/>
            <person name="Fuchs J."/>
            <person name="Jenkins J."/>
            <person name="Haas F.B."/>
            <person name="Piednoel M."/>
            <person name="Gundlach H."/>
            <person name="Van Bel M."/>
            <person name="Meyberg R."/>
            <person name="Vives C."/>
            <person name="Morata J."/>
            <person name="Symeonidi A."/>
            <person name="Hiss M."/>
            <person name="Muchero W."/>
            <person name="Kamisugi Y."/>
            <person name="Saleh O."/>
            <person name="Blanc G."/>
            <person name="Decker E.L."/>
            <person name="van Gessel N."/>
            <person name="Grimwood J."/>
            <person name="Hayes R.D."/>
            <person name="Graham S.W."/>
            <person name="Gunter L.E."/>
            <person name="McDaniel S.F."/>
            <person name="Hoernstein S.N.W."/>
            <person name="Larsson A."/>
            <person name="Li F.W."/>
            <person name="Perroud P.F."/>
            <person name="Phillips J."/>
            <person name="Ranjan P."/>
            <person name="Rokshar D.S."/>
            <person name="Rothfels C.J."/>
            <person name="Schneider L."/>
            <person name="Shu S."/>
            <person name="Stevenson D.W."/>
            <person name="Thummler F."/>
            <person name="Tillich M."/>
            <person name="Villarreal Aguilar J.C."/>
            <person name="Widiez T."/>
            <person name="Wong G.K."/>
            <person name="Wymore A."/>
            <person name="Zhang Y."/>
            <person name="Zimmer A.D."/>
            <person name="Quatrano R.S."/>
            <person name="Mayer K.F.X."/>
            <person name="Goodstein D."/>
            <person name="Casacuberta J.M."/>
            <person name="Vandepoele K."/>
            <person name="Reski R."/>
            <person name="Cuming A.C."/>
            <person name="Tuskan G.A."/>
            <person name="Maumus F."/>
            <person name="Salse J."/>
            <person name="Schmutz J."/>
            <person name="Rensing S.A."/>
        </authorList>
    </citation>
    <scope>NUCLEOTIDE SEQUENCE [LARGE SCALE GENOMIC DNA]</scope>
    <source>
        <strain evidence="12 13">cv. Gransden 2004</strain>
    </source>
</reference>
<sequence length="447" mass="49924">MMKILCWRFPARIFSVSILLLVSLLLPLPPKKVGALRPKNEFSFTHHVHNTRHARRHVKAVSSDSDFVNTRGHQFTVNGKALYVNGANIYWLMSMGTEESTRSVVTDVLTEAAAVGVTVVRTWAFADGSDYHPLQKTPGMFDESTFQGLDFAISEAKKHGIWLILSLVNNYADYGGKPQYVEWANTYAGTNLTSEDDFFSDATIRAWFKDYIRTIVTRVNTIGGVAYRDEPAIFAWELMNEPRCGSDPTGNVFQAWLEEMALYVKSLDTNHMLEVGLEGFYSSAVSLESVDRESSNPGTFATQYGVDFIRNQQISALDFASVHSYPDNWTPSLTEAEKRKFMVKWIQTHINDSETTLQKPVLFAEFGKSSRTSGYKETVRIDAMRSMFNAVYDSAAKQGAAAGAMVWMLVTNSTKNTLADGFEIDLSSDLAIASLMQNQASRMSSLS</sequence>